<dbReference type="AlphaFoldDB" id="A0A919B2N2"/>
<dbReference type="InterPro" id="IPR036390">
    <property type="entry name" value="WH_DNA-bd_sf"/>
</dbReference>
<dbReference type="Gene3D" id="1.10.10.10">
    <property type="entry name" value="Winged helix-like DNA-binding domain superfamily/Winged helix DNA-binding domain"/>
    <property type="match status" value="1"/>
</dbReference>
<name>A0A919B2N2_9ACTN</name>
<evidence type="ECO:0000313" key="2">
    <source>
        <dbReference type="EMBL" id="GHF44457.1"/>
    </source>
</evidence>
<dbReference type="SUPFAM" id="SSF46785">
    <property type="entry name" value="Winged helix' DNA-binding domain"/>
    <property type="match status" value="1"/>
</dbReference>
<feature type="domain" description="HTH marR-type" evidence="1">
    <location>
        <begin position="1"/>
        <end position="158"/>
    </location>
</feature>
<sequence length="175" mass="19493">MTTTKLTIASAATENLAGQPIGYWSWAAHKAVIRHIRSAMAKMDLTQPQWWVLNRIEATEGGLGREEARELLSTTLDEAPDEIDRALDSLVARGWVTESSEGEEGDGDRYVRYVLTDAGRAAKERIFEVVVKVREEIHAGITDEEYVAALSVLRRMISNVGADELLSPGRWTPKR</sequence>
<comment type="caution">
    <text evidence="2">The sequence shown here is derived from an EMBL/GenBank/DDBJ whole genome shotgun (WGS) entry which is preliminary data.</text>
</comment>
<organism evidence="2 3">
    <name type="scientific">Streptomyces mashuensis</name>
    <dbReference type="NCBI Taxonomy" id="33904"/>
    <lineage>
        <taxon>Bacteria</taxon>
        <taxon>Bacillati</taxon>
        <taxon>Actinomycetota</taxon>
        <taxon>Actinomycetes</taxon>
        <taxon>Kitasatosporales</taxon>
        <taxon>Streptomycetaceae</taxon>
        <taxon>Streptomyces</taxon>
    </lineage>
</organism>
<dbReference type="PROSITE" id="PS50995">
    <property type="entry name" value="HTH_MARR_2"/>
    <property type="match status" value="1"/>
</dbReference>
<proteinExistence type="predicted"/>
<protein>
    <recommendedName>
        <fullName evidence="1">HTH marR-type domain-containing protein</fullName>
    </recommendedName>
</protein>
<evidence type="ECO:0000313" key="3">
    <source>
        <dbReference type="Proteomes" id="UP000638313"/>
    </source>
</evidence>
<dbReference type="RefSeq" id="WP_190129770.1">
    <property type="nucleotide sequence ID" value="NZ_BNBD01000004.1"/>
</dbReference>
<dbReference type="GO" id="GO:0003700">
    <property type="term" value="F:DNA-binding transcription factor activity"/>
    <property type="evidence" value="ECO:0007669"/>
    <property type="project" value="InterPro"/>
</dbReference>
<gene>
    <name evidence="2" type="ORF">GCM10010218_27260</name>
</gene>
<dbReference type="InterPro" id="IPR000835">
    <property type="entry name" value="HTH_MarR-typ"/>
</dbReference>
<dbReference type="InterPro" id="IPR036388">
    <property type="entry name" value="WH-like_DNA-bd_sf"/>
</dbReference>
<evidence type="ECO:0000259" key="1">
    <source>
        <dbReference type="PROSITE" id="PS50995"/>
    </source>
</evidence>
<keyword evidence="3" id="KW-1185">Reference proteome</keyword>
<dbReference type="Proteomes" id="UP000638313">
    <property type="component" value="Unassembled WGS sequence"/>
</dbReference>
<reference evidence="2" key="2">
    <citation type="submission" date="2020-09" db="EMBL/GenBank/DDBJ databases">
        <authorList>
            <person name="Sun Q."/>
            <person name="Ohkuma M."/>
        </authorList>
    </citation>
    <scope>NUCLEOTIDE SEQUENCE</scope>
    <source>
        <strain evidence="2">JCM 4059</strain>
    </source>
</reference>
<dbReference type="EMBL" id="BNBD01000004">
    <property type="protein sequence ID" value="GHF44457.1"/>
    <property type="molecule type" value="Genomic_DNA"/>
</dbReference>
<accession>A0A919B2N2</accession>
<reference evidence="2" key="1">
    <citation type="journal article" date="2014" name="Int. J. Syst. Evol. Microbiol.">
        <title>Complete genome sequence of Corynebacterium casei LMG S-19264T (=DSM 44701T), isolated from a smear-ripened cheese.</title>
        <authorList>
            <consortium name="US DOE Joint Genome Institute (JGI-PGF)"/>
            <person name="Walter F."/>
            <person name="Albersmeier A."/>
            <person name="Kalinowski J."/>
            <person name="Ruckert C."/>
        </authorList>
    </citation>
    <scope>NUCLEOTIDE SEQUENCE</scope>
    <source>
        <strain evidence="2">JCM 4059</strain>
    </source>
</reference>